<name>A0A8J3HZZ7_9CHLR</name>
<dbReference type="CDD" id="cd07010">
    <property type="entry name" value="cupin_PMI_type_I_N_bac"/>
    <property type="match status" value="1"/>
</dbReference>
<dbReference type="SUPFAM" id="SSF51182">
    <property type="entry name" value="RmlC-like cupins"/>
    <property type="match status" value="1"/>
</dbReference>
<dbReference type="EMBL" id="BNJF01000002">
    <property type="protein sequence ID" value="GHO46829.1"/>
    <property type="molecule type" value="Genomic_DNA"/>
</dbReference>
<reference evidence="3" key="1">
    <citation type="submission" date="2020-10" db="EMBL/GenBank/DDBJ databases">
        <title>Taxonomic study of unclassified bacteria belonging to the class Ktedonobacteria.</title>
        <authorList>
            <person name="Yabe S."/>
            <person name="Wang C.M."/>
            <person name="Zheng Y."/>
            <person name="Sakai Y."/>
            <person name="Cavaletti L."/>
            <person name="Monciardini P."/>
            <person name="Donadio S."/>
        </authorList>
    </citation>
    <scope>NUCLEOTIDE SEQUENCE</scope>
    <source>
        <strain evidence="3">SOSP1-1</strain>
    </source>
</reference>
<dbReference type="InterPro" id="IPR014710">
    <property type="entry name" value="RmlC-like_jellyroll"/>
</dbReference>
<dbReference type="AlphaFoldDB" id="A0A8J3HZZ7"/>
<sequence length="584" mass="66547">MEEVSASSTYRTYPVQLFPWLTIEEGHNALARTLFQAIKQVSGKKIVIIDGFVGLPWDDFITRLRAAFADLTTDETRWLSTETCFRSESEINQLISTSLTDDPVFGRIFHGDLRDLWQPERLNQLQNNIEEGGGNIITVIYGFGASLITEQGYHVYVEVPKDRGQQLAGQKAVTNVGVCQPEGFSAMYKRFYFVDWPMLNRIKRAQLTRMDLFVDGSEHTVPKLVAGDEMRRALHEVSQRPFRVKPWFAPGVWGGQWMKERFGLPTEVPNYAWSFELIAPENGLLLGNQERSFECAFDYLLWAETDAVLGVPVAARYGSYFPIRFDYLDTMGGTNLSCQVHPRVDYIRDQFGEPFTQDETYYIVTCDEDARVYLGLREETDRESFKSAALAARDQSMPFEITDHVNSFPSKPHDLFLIPSGTVHCSGANNLVLEISATPYIFTFKIYDYLRRDLSGNLRHVHIDHAFANLDSTRTTNWVRQNLIPQPELLREGSGWAEYRIGDIEQLFFAIHRLEFSIAIEDETQGKFVALNFVEGETCEILSPGNDPVELRFAESIILPASISHYTLRNTGNVPCKVVKAFVK</sequence>
<evidence type="ECO:0000256" key="2">
    <source>
        <dbReference type="ARBA" id="ARBA00022833"/>
    </source>
</evidence>
<dbReference type="PANTHER" id="PTHR42742:SF3">
    <property type="entry name" value="FRUCTOKINASE"/>
    <property type="match status" value="1"/>
</dbReference>
<gene>
    <name evidence="3" type="ORF">KSX_49920</name>
</gene>
<accession>A0A8J3HZZ7</accession>
<dbReference type="GO" id="GO:0016853">
    <property type="term" value="F:isomerase activity"/>
    <property type="evidence" value="ECO:0007669"/>
    <property type="project" value="UniProtKB-KW"/>
</dbReference>
<dbReference type="InterPro" id="IPR011051">
    <property type="entry name" value="RmlC_Cupin_sf"/>
</dbReference>
<proteinExistence type="predicted"/>
<keyword evidence="1" id="KW-0479">Metal-binding</keyword>
<dbReference type="RefSeq" id="WP_220196180.1">
    <property type="nucleotide sequence ID" value="NZ_BNJF01000002.1"/>
</dbReference>
<keyword evidence="3" id="KW-0413">Isomerase</keyword>
<dbReference type="GO" id="GO:0046872">
    <property type="term" value="F:metal ion binding"/>
    <property type="evidence" value="ECO:0007669"/>
    <property type="project" value="UniProtKB-KW"/>
</dbReference>
<evidence type="ECO:0000313" key="3">
    <source>
        <dbReference type="EMBL" id="GHO46829.1"/>
    </source>
</evidence>
<dbReference type="PANTHER" id="PTHR42742">
    <property type="entry name" value="TRANSCRIPTIONAL REPRESSOR MPRA"/>
    <property type="match status" value="1"/>
</dbReference>
<dbReference type="Proteomes" id="UP000612362">
    <property type="component" value="Unassembled WGS sequence"/>
</dbReference>
<evidence type="ECO:0000313" key="4">
    <source>
        <dbReference type="Proteomes" id="UP000612362"/>
    </source>
</evidence>
<keyword evidence="4" id="KW-1185">Reference proteome</keyword>
<dbReference type="InterPro" id="IPR051804">
    <property type="entry name" value="Carb_Metab_Reg_Kinase/Isom"/>
</dbReference>
<dbReference type="Gene3D" id="2.60.120.10">
    <property type="entry name" value="Jelly Rolls"/>
    <property type="match status" value="1"/>
</dbReference>
<evidence type="ECO:0000256" key="1">
    <source>
        <dbReference type="ARBA" id="ARBA00022723"/>
    </source>
</evidence>
<organism evidence="3 4">
    <name type="scientific">Ktedonospora formicarum</name>
    <dbReference type="NCBI Taxonomy" id="2778364"/>
    <lineage>
        <taxon>Bacteria</taxon>
        <taxon>Bacillati</taxon>
        <taxon>Chloroflexota</taxon>
        <taxon>Ktedonobacteria</taxon>
        <taxon>Ktedonobacterales</taxon>
        <taxon>Ktedonobacteraceae</taxon>
        <taxon>Ktedonospora</taxon>
    </lineage>
</organism>
<protein>
    <submittedName>
        <fullName evidence="3">Mannose-6-phosphate isomerase</fullName>
    </submittedName>
</protein>
<comment type="caution">
    <text evidence="3">The sequence shown here is derived from an EMBL/GenBank/DDBJ whole genome shotgun (WGS) entry which is preliminary data.</text>
</comment>
<keyword evidence="2" id="KW-0862">Zinc</keyword>